<keyword evidence="3" id="KW-1185">Reference proteome</keyword>
<sequence length="225" mass="25588">MRFIRKIITLLLVLMIGFWLGSSGLLNGTQVGKWMNTAVDFFPTQTEIQKLTSSLDTAPTIVEVPSNKYDDTKAEEDSKTIEKTTHTDVNYDSVEQKILTLLNELRQEKNLNTLSSNDALKTAADLRAKETEESFSHTRPDGRGPFTVFENETIDYSYKRVGENLGMATYFKSEEEMAELLFNGWVESQGHYENMVTPEYEEVGIGVHYDGVYLYATQIFGTPFF</sequence>
<dbReference type="InterPro" id="IPR014044">
    <property type="entry name" value="CAP_dom"/>
</dbReference>
<dbReference type="STRING" id="1130080.SAMN04488113_1389"/>
<evidence type="ECO:0000259" key="1">
    <source>
        <dbReference type="Pfam" id="PF00188"/>
    </source>
</evidence>
<accession>A0A1H6UUM4</accession>
<dbReference type="EMBL" id="FNYW01000038">
    <property type="protein sequence ID" value="SEI96059.1"/>
    <property type="molecule type" value="Genomic_DNA"/>
</dbReference>
<dbReference type="InterPro" id="IPR035940">
    <property type="entry name" value="CAP_sf"/>
</dbReference>
<evidence type="ECO:0000313" key="2">
    <source>
        <dbReference type="EMBL" id="SEI96059.1"/>
    </source>
</evidence>
<reference evidence="3" key="1">
    <citation type="submission" date="2016-10" db="EMBL/GenBank/DDBJ databases">
        <authorList>
            <person name="Varghese N."/>
            <person name="Submissions S."/>
        </authorList>
    </citation>
    <scope>NUCLEOTIDE SEQUENCE [LARGE SCALE GENOMIC DNA]</scope>
    <source>
        <strain evidence="3">DSM 25751</strain>
    </source>
</reference>
<feature type="domain" description="SCP" evidence="1">
    <location>
        <begin position="99"/>
        <end position="220"/>
    </location>
</feature>
<proteinExistence type="predicted"/>
<protein>
    <submittedName>
        <fullName evidence="2">Cysteine-rich secretory protein family protein</fullName>
    </submittedName>
</protein>
<dbReference type="Proteomes" id="UP000198564">
    <property type="component" value="Unassembled WGS sequence"/>
</dbReference>
<dbReference type="CDD" id="cd05379">
    <property type="entry name" value="CAP_bacterial"/>
    <property type="match status" value="1"/>
</dbReference>
<dbReference type="AlphaFoldDB" id="A0A1H6UUM4"/>
<dbReference type="OrthoDB" id="9783944at2"/>
<dbReference type="RefSeq" id="WP_091636101.1">
    <property type="nucleotide sequence ID" value="NZ_FNYW01000038.1"/>
</dbReference>
<dbReference type="PANTHER" id="PTHR31157:SF1">
    <property type="entry name" value="SCP DOMAIN-CONTAINING PROTEIN"/>
    <property type="match status" value="1"/>
</dbReference>
<dbReference type="Pfam" id="PF00188">
    <property type="entry name" value="CAP"/>
    <property type="match status" value="1"/>
</dbReference>
<gene>
    <name evidence="2" type="ORF">SAMN04488113_1389</name>
</gene>
<evidence type="ECO:0000313" key="3">
    <source>
        <dbReference type="Proteomes" id="UP000198564"/>
    </source>
</evidence>
<dbReference type="SUPFAM" id="SSF55797">
    <property type="entry name" value="PR-1-like"/>
    <property type="match status" value="1"/>
</dbReference>
<organism evidence="2 3">
    <name type="scientific">Alkalibacterium gilvum</name>
    <dbReference type="NCBI Taxonomy" id="1130080"/>
    <lineage>
        <taxon>Bacteria</taxon>
        <taxon>Bacillati</taxon>
        <taxon>Bacillota</taxon>
        <taxon>Bacilli</taxon>
        <taxon>Lactobacillales</taxon>
        <taxon>Carnobacteriaceae</taxon>
        <taxon>Alkalibacterium</taxon>
    </lineage>
</organism>
<dbReference type="Gene3D" id="3.40.33.10">
    <property type="entry name" value="CAP"/>
    <property type="match status" value="1"/>
</dbReference>
<dbReference type="PANTHER" id="PTHR31157">
    <property type="entry name" value="SCP DOMAIN-CONTAINING PROTEIN"/>
    <property type="match status" value="1"/>
</dbReference>
<name>A0A1H6UUM4_9LACT</name>